<dbReference type="Proteomes" id="UP001302059">
    <property type="component" value="Unassembled WGS sequence"/>
</dbReference>
<evidence type="ECO:0000313" key="3">
    <source>
        <dbReference type="Proteomes" id="UP001302059"/>
    </source>
</evidence>
<reference evidence="2 3" key="1">
    <citation type="submission" date="2023-05" db="EMBL/GenBank/DDBJ databases">
        <authorList>
            <person name="Gao F."/>
        </authorList>
    </citation>
    <scope>NUCLEOTIDE SEQUENCE [LARGE SCALE GENOMIC DNA]</scope>
    <source>
        <strain evidence="2 3">MIMF12</strain>
    </source>
</reference>
<proteinExistence type="predicted"/>
<keyword evidence="1" id="KW-0472">Membrane</keyword>
<evidence type="ECO:0000256" key="1">
    <source>
        <dbReference type="SAM" id="Phobius"/>
    </source>
</evidence>
<keyword evidence="1" id="KW-0812">Transmembrane</keyword>
<protein>
    <submittedName>
        <fullName evidence="2">Uncharacterized protein</fullName>
    </submittedName>
</protein>
<organism evidence="2 3">
    <name type="scientific">Deinococcus rhizophilus</name>
    <dbReference type="NCBI Taxonomy" id="3049544"/>
    <lineage>
        <taxon>Bacteria</taxon>
        <taxon>Thermotogati</taxon>
        <taxon>Deinococcota</taxon>
        <taxon>Deinococci</taxon>
        <taxon>Deinococcales</taxon>
        <taxon>Deinococcaceae</taxon>
        <taxon>Deinococcus</taxon>
    </lineage>
</organism>
<accession>A0ABT7JJX8</accession>
<gene>
    <name evidence="2" type="ORF">QOL99_14590</name>
</gene>
<feature type="transmembrane region" description="Helical" evidence="1">
    <location>
        <begin position="38"/>
        <end position="56"/>
    </location>
</feature>
<evidence type="ECO:0000313" key="2">
    <source>
        <dbReference type="EMBL" id="MDL2345367.1"/>
    </source>
</evidence>
<comment type="caution">
    <text evidence="2">The sequence shown here is derived from an EMBL/GenBank/DDBJ whole genome shotgun (WGS) entry which is preliminary data.</text>
</comment>
<dbReference type="EMBL" id="JASNGB010000188">
    <property type="protein sequence ID" value="MDL2345367.1"/>
    <property type="molecule type" value="Genomic_DNA"/>
</dbReference>
<name>A0ABT7JJX8_9DEIO</name>
<dbReference type="RefSeq" id="WP_285524888.1">
    <property type="nucleotide sequence ID" value="NZ_JASNGB010000188.1"/>
</dbReference>
<keyword evidence="3" id="KW-1185">Reference proteome</keyword>
<keyword evidence="1" id="KW-1133">Transmembrane helix</keyword>
<sequence>MRWWAILSGLSGVIALVSGGVAAVVGGLLLLSGDLALAQKSGLLAVTLLVVGTVLVRRAQGLRSRDG</sequence>